<dbReference type="Pfam" id="PF03959">
    <property type="entry name" value="FSH1"/>
    <property type="match status" value="1"/>
</dbReference>
<proteinExistence type="predicted"/>
<evidence type="ECO:0000313" key="4">
    <source>
        <dbReference type="Proteomes" id="UP000191500"/>
    </source>
</evidence>
<dbReference type="Proteomes" id="UP000191500">
    <property type="component" value="Unassembled WGS sequence"/>
</dbReference>
<accession>A0A1V6V1A5</accession>
<dbReference type="GO" id="GO:0019748">
    <property type="term" value="P:secondary metabolic process"/>
    <property type="evidence" value="ECO:0007669"/>
    <property type="project" value="TreeGrafter"/>
</dbReference>
<dbReference type="PANTHER" id="PTHR48070:SF7">
    <property type="entry name" value="SERINE HYDROLASE FSH DOMAIN-CONTAINING PROTEIN-RELATED"/>
    <property type="match status" value="1"/>
</dbReference>
<dbReference type="PANTHER" id="PTHR48070">
    <property type="entry name" value="ESTERASE OVCA2"/>
    <property type="match status" value="1"/>
</dbReference>
<dbReference type="EMBL" id="MDDG01000002">
    <property type="protein sequence ID" value="OQE44450.1"/>
    <property type="molecule type" value="Genomic_DNA"/>
</dbReference>
<name>A0A1V6V1A5_9EURO</name>
<sequence>MPRILCLHGHGTSASIFRSQTAAFRSKLDESYVFDFIDAPFHSQSAPGIKTIYKTQTYTWWPQGTPESISFAHKWVADYARENGPYDAFCCFSQGCSLTATMALYHAMNINKPDLEPLPFRAAIFICGGVPFPALEDMGLEVSPLAHEINRYTGALLNDTAGRLTVLAQNLYLIKPGLGLWEYAAERNLHNPESRPERNNVFGLDFTKFPENARIKIPTVNIYGSKDPRWPAGIQLAEFCDDTMEFDHGGGHDIPRSTQVSNKIADMVRQVIERVNLPSTKITEDEIVLEELSGLKVEYATISVDEL</sequence>
<organism evidence="3 4">
    <name type="scientific">Penicillium coprophilum</name>
    <dbReference type="NCBI Taxonomy" id="36646"/>
    <lineage>
        <taxon>Eukaryota</taxon>
        <taxon>Fungi</taxon>
        <taxon>Dikarya</taxon>
        <taxon>Ascomycota</taxon>
        <taxon>Pezizomycotina</taxon>
        <taxon>Eurotiomycetes</taxon>
        <taxon>Eurotiomycetidae</taxon>
        <taxon>Eurotiales</taxon>
        <taxon>Aspergillaceae</taxon>
        <taxon>Penicillium</taxon>
    </lineage>
</organism>
<dbReference type="GO" id="GO:0005737">
    <property type="term" value="C:cytoplasm"/>
    <property type="evidence" value="ECO:0007669"/>
    <property type="project" value="TreeGrafter"/>
</dbReference>
<evidence type="ECO:0000256" key="1">
    <source>
        <dbReference type="ARBA" id="ARBA00022801"/>
    </source>
</evidence>
<gene>
    <name evidence="3" type="ORF">PENCOP_c002G04535</name>
</gene>
<dbReference type="GO" id="GO:0016787">
    <property type="term" value="F:hydrolase activity"/>
    <property type="evidence" value="ECO:0007669"/>
    <property type="project" value="UniProtKB-KW"/>
</dbReference>
<dbReference type="STRING" id="36646.A0A1V6V1A5"/>
<comment type="caution">
    <text evidence="3">The sequence shown here is derived from an EMBL/GenBank/DDBJ whole genome shotgun (WGS) entry which is preliminary data.</text>
</comment>
<protein>
    <recommendedName>
        <fullName evidence="2">Serine hydrolase domain-containing protein</fullName>
    </recommendedName>
</protein>
<dbReference type="SUPFAM" id="SSF53474">
    <property type="entry name" value="alpha/beta-Hydrolases"/>
    <property type="match status" value="1"/>
</dbReference>
<dbReference type="InterPro" id="IPR050593">
    <property type="entry name" value="LovG"/>
</dbReference>
<dbReference type="GO" id="GO:0005634">
    <property type="term" value="C:nucleus"/>
    <property type="evidence" value="ECO:0007669"/>
    <property type="project" value="TreeGrafter"/>
</dbReference>
<reference evidence="4" key="1">
    <citation type="journal article" date="2017" name="Nat. Microbiol.">
        <title>Global analysis of biosynthetic gene clusters reveals vast potential of secondary metabolite production in Penicillium species.</title>
        <authorList>
            <person name="Nielsen J.C."/>
            <person name="Grijseels S."/>
            <person name="Prigent S."/>
            <person name="Ji B."/>
            <person name="Dainat J."/>
            <person name="Nielsen K.F."/>
            <person name="Frisvad J.C."/>
            <person name="Workman M."/>
            <person name="Nielsen J."/>
        </authorList>
    </citation>
    <scope>NUCLEOTIDE SEQUENCE [LARGE SCALE GENOMIC DNA]</scope>
    <source>
        <strain evidence="4">IBT 31321</strain>
    </source>
</reference>
<feature type="domain" description="Serine hydrolase" evidence="2">
    <location>
        <begin position="2"/>
        <end position="263"/>
    </location>
</feature>
<dbReference type="GO" id="GO:0017000">
    <property type="term" value="P:antibiotic biosynthetic process"/>
    <property type="evidence" value="ECO:0007669"/>
    <property type="project" value="UniProtKB-ARBA"/>
</dbReference>
<dbReference type="InterPro" id="IPR029058">
    <property type="entry name" value="AB_hydrolase_fold"/>
</dbReference>
<dbReference type="AlphaFoldDB" id="A0A1V6V1A5"/>
<dbReference type="Gene3D" id="3.40.50.1820">
    <property type="entry name" value="alpha/beta hydrolase"/>
    <property type="match status" value="1"/>
</dbReference>
<keyword evidence="1" id="KW-0378">Hydrolase</keyword>
<dbReference type="InterPro" id="IPR005645">
    <property type="entry name" value="FSH-like_dom"/>
</dbReference>
<dbReference type="GO" id="GO:0072330">
    <property type="term" value="P:monocarboxylic acid biosynthetic process"/>
    <property type="evidence" value="ECO:0007669"/>
    <property type="project" value="UniProtKB-ARBA"/>
</dbReference>
<evidence type="ECO:0000313" key="3">
    <source>
        <dbReference type="EMBL" id="OQE44450.1"/>
    </source>
</evidence>
<keyword evidence="4" id="KW-1185">Reference proteome</keyword>
<evidence type="ECO:0000259" key="2">
    <source>
        <dbReference type="Pfam" id="PF03959"/>
    </source>
</evidence>